<keyword evidence="1" id="KW-0732">Signal</keyword>
<evidence type="ECO:0000313" key="3">
    <source>
        <dbReference type="Proteomes" id="UP000251800"/>
    </source>
</evidence>
<dbReference type="OrthoDB" id="9797664at2"/>
<evidence type="ECO:0008006" key="4">
    <source>
        <dbReference type="Google" id="ProtNLM"/>
    </source>
</evidence>
<keyword evidence="3" id="KW-1185">Reference proteome</keyword>
<sequence>MRRLHARAAQVLSIALLSLGFATSAQAVALFQNDAGSGGDAGDTIDQATPVTTGYHSAQLSTAGDLFDWYQLPLTKGDKLRVHLSDYGQLGLRTVVMKLLSPAGQAIELEPEGVLLAGNAYNGKIAEVVVHETGTWYLKAEPIRDGAPLGDYGFRVTVSPGFGTVINTRNQSWIVLELHASQPTQLLLQGRLQGSLNWDQPYWGTLSTERELDGQKPGGFGVGVRGGGRGTSTTVTPIGLEGFDVIGPLVGDVELTGSMLTAWSNQGTVQGYVRYIVALSQDDPWLSLGVWTDRPVTWLSTQGNDNVAWSESNSGADTAVVTPVVSQIGERSLDINLGTGFRGNFDIGNAASATAYRPDGSQASLHPSCDCISFRPSKYLGYTEDSLPGTWRFELGESLSGPSRSPYLVGVRVRYPGLF</sequence>
<protein>
    <recommendedName>
        <fullName evidence="4">Peptidase C-terminal archaeal/bacterial domain-containing protein</fullName>
    </recommendedName>
</protein>
<dbReference type="EMBL" id="QEQK01000005">
    <property type="protein sequence ID" value="PWN56660.1"/>
    <property type="molecule type" value="Genomic_DNA"/>
</dbReference>
<gene>
    <name evidence="2" type="ORF">DEH80_07560</name>
</gene>
<feature type="signal peptide" evidence="1">
    <location>
        <begin position="1"/>
        <end position="27"/>
    </location>
</feature>
<feature type="chain" id="PRO_5016693486" description="Peptidase C-terminal archaeal/bacterial domain-containing protein" evidence="1">
    <location>
        <begin position="28"/>
        <end position="419"/>
    </location>
</feature>
<reference evidence="2 3" key="1">
    <citation type="submission" date="2018-05" db="EMBL/GenBank/DDBJ databases">
        <title>Abyssibacter profundi OUC007T gen. nov., sp. nov, a marine bacterium isolated from seawater of the Mariana Trench.</title>
        <authorList>
            <person name="Zhou S."/>
        </authorList>
    </citation>
    <scope>NUCLEOTIDE SEQUENCE [LARGE SCALE GENOMIC DNA]</scope>
    <source>
        <strain evidence="2 3">OUC007</strain>
    </source>
</reference>
<organism evidence="2 3">
    <name type="scientific">Abyssibacter profundi</name>
    <dbReference type="NCBI Taxonomy" id="2182787"/>
    <lineage>
        <taxon>Bacteria</taxon>
        <taxon>Pseudomonadati</taxon>
        <taxon>Pseudomonadota</taxon>
        <taxon>Gammaproteobacteria</taxon>
        <taxon>Chromatiales</taxon>
        <taxon>Oceanococcaceae</taxon>
        <taxon>Abyssibacter</taxon>
    </lineage>
</organism>
<dbReference type="Gene3D" id="2.60.120.380">
    <property type="match status" value="1"/>
</dbReference>
<accession>A0A363UMM6</accession>
<dbReference type="Proteomes" id="UP000251800">
    <property type="component" value="Unassembled WGS sequence"/>
</dbReference>
<evidence type="ECO:0000313" key="2">
    <source>
        <dbReference type="EMBL" id="PWN56660.1"/>
    </source>
</evidence>
<dbReference type="AlphaFoldDB" id="A0A363UMM6"/>
<name>A0A363UMM6_9GAMM</name>
<proteinExistence type="predicted"/>
<evidence type="ECO:0000256" key="1">
    <source>
        <dbReference type="SAM" id="SignalP"/>
    </source>
</evidence>
<comment type="caution">
    <text evidence="2">The sequence shown here is derived from an EMBL/GenBank/DDBJ whole genome shotgun (WGS) entry which is preliminary data.</text>
</comment>
<dbReference type="RefSeq" id="WP_109719854.1">
    <property type="nucleotide sequence ID" value="NZ_QEQK01000005.1"/>
</dbReference>